<dbReference type="AlphaFoldDB" id="A0A093VMR1"/>
<name>A0A093VMR1_TALMA</name>
<proteinExistence type="predicted"/>
<feature type="region of interest" description="Disordered" evidence="1">
    <location>
        <begin position="115"/>
        <end position="136"/>
    </location>
</feature>
<accession>A0A093VMR1</accession>
<reference evidence="3" key="1">
    <citation type="journal article" date="2014" name="PLoS Genet.">
        <title>Signature Gene Expression Reveals Novel Clues to the Molecular Mechanisms of Dimorphic Transition in Penicillium marneffei.</title>
        <authorList>
            <person name="Yang E."/>
            <person name="Wang G."/>
            <person name="Cai J."/>
            <person name="Woo P.C."/>
            <person name="Lau S.K."/>
            <person name="Yuen K.-Y."/>
            <person name="Chow W.-N."/>
            <person name="Lin X."/>
        </authorList>
    </citation>
    <scope>NUCLEOTIDE SEQUENCE [LARGE SCALE GENOMIC DNA]</scope>
    <source>
        <strain evidence="3">PM1</strain>
    </source>
</reference>
<evidence type="ECO:0000256" key="2">
    <source>
        <dbReference type="SAM" id="SignalP"/>
    </source>
</evidence>
<keyword evidence="2" id="KW-0732">Signal</keyword>
<evidence type="ECO:0000256" key="1">
    <source>
        <dbReference type="SAM" id="MobiDB-lite"/>
    </source>
</evidence>
<gene>
    <name evidence="3" type="ORF">GQ26_0130300</name>
</gene>
<feature type="signal peptide" evidence="2">
    <location>
        <begin position="1"/>
        <end position="20"/>
    </location>
</feature>
<evidence type="ECO:0000313" key="3">
    <source>
        <dbReference type="EMBL" id="KFX47936.1"/>
    </source>
</evidence>
<feature type="compositionally biased region" description="Low complexity" evidence="1">
    <location>
        <begin position="115"/>
        <end position="128"/>
    </location>
</feature>
<organism evidence="3">
    <name type="scientific">Talaromyces marneffei PM1</name>
    <dbReference type="NCBI Taxonomy" id="1077442"/>
    <lineage>
        <taxon>Eukaryota</taxon>
        <taxon>Fungi</taxon>
        <taxon>Dikarya</taxon>
        <taxon>Ascomycota</taxon>
        <taxon>Pezizomycotina</taxon>
        <taxon>Eurotiomycetes</taxon>
        <taxon>Eurotiomycetidae</taxon>
        <taxon>Eurotiales</taxon>
        <taxon>Trichocomaceae</taxon>
        <taxon>Talaromyces</taxon>
        <taxon>Talaromyces sect. Talaromyces</taxon>
    </lineage>
</organism>
<dbReference type="EMBL" id="JPOX01000013">
    <property type="protein sequence ID" value="KFX47936.1"/>
    <property type="molecule type" value="Genomic_DNA"/>
</dbReference>
<protein>
    <submittedName>
        <fullName evidence="3">CDK5RAP3-like protein</fullName>
    </submittedName>
</protein>
<sequence length="156" mass="15784">MQFLKTFLLTALVLVAPASAAVIQKRDTVDLFIWSGTGFQNYVENYSFDSDSCQAIAAPSSGTVGSATVDDNATCNVYASPDCSGDVAGTLSAPGISDTGSLGSSFGSVLCTVSSSSGSSSTTSSTSSEPTDSIEVHRVMVTGVGKNGVDGLNEKS</sequence>
<comment type="caution">
    <text evidence="3">The sequence shown here is derived from an EMBL/GenBank/DDBJ whole genome shotgun (WGS) entry which is preliminary data.</text>
</comment>
<feature type="chain" id="PRO_5001892658" evidence="2">
    <location>
        <begin position="21"/>
        <end position="156"/>
    </location>
</feature>